<evidence type="ECO:0000313" key="1">
    <source>
        <dbReference type="EMBL" id="SJN28321.1"/>
    </source>
</evidence>
<accession>A0A1R4J879</accession>
<dbReference type="EMBL" id="FUKQ01000024">
    <property type="protein sequence ID" value="SJN28321.1"/>
    <property type="molecule type" value="Genomic_DNA"/>
</dbReference>
<gene>
    <name evidence="1" type="ORF">FM114_06100</name>
</gene>
<name>A0A1R4J879_9ACTN</name>
<evidence type="ECO:0008006" key="3">
    <source>
        <dbReference type="Google" id="ProtNLM"/>
    </source>
</evidence>
<organism evidence="1 2">
    <name type="scientific">Luteococcus japonicus LSP_Lj1</name>
    <dbReference type="NCBI Taxonomy" id="1255658"/>
    <lineage>
        <taxon>Bacteria</taxon>
        <taxon>Bacillati</taxon>
        <taxon>Actinomycetota</taxon>
        <taxon>Actinomycetes</taxon>
        <taxon>Propionibacteriales</taxon>
        <taxon>Propionibacteriaceae</taxon>
        <taxon>Luteococcus</taxon>
    </lineage>
</organism>
<dbReference type="Proteomes" id="UP000188342">
    <property type="component" value="Unassembled WGS sequence"/>
</dbReference>
<dbReference type="STRING" id="1255658.FM114_06100"/>
<dbReference type="AlphaFoldDB" id="A0A1R4J879"/>
<reference evidence="1 2" key="1">
    <citation type="submission" date="2017-02" db="EMBL/GenBank/DDBJ databases">
        <authorList>
            <person name="Peterson S.W."/>
        </authorList>
    </citation>
    <scope>NUCLEOTIDE SEQUENCE [LARGE SCALE GENOMIC DNA]</scope>
    <source>
        <strain evidence="1 2">LSP_Lj1</strain>
    </source>
</reference>
<evidence type="ECO:0000313" key="2">
    <source>
        <dbReference type="Proteomes" id="UP000188342"/>
    </source>
</evidence>
<proteinExistence type="predicted"/>
<sequence length="246" mass="26086">MAVAADSGGNMGRGMRARVVVPADLRGLDQLSGCAGSQVWMTDPQAAWARAAMTSWGLCGVVLAADGQEPQAVALVCPGLNIPSGHPLEQWSKLPDAAYLLAVGVGTGATPGDEAGRLRHLVQGLAHHLQGQVQTLEAVGRTDPQPCAPGRQALEAAGFVPVQEFRVGECQRMRLDLSTTLRWRRPELNRAWGLLAGLVPRPVPPVEPSRAGLIVPVNGKAPGHEDRGLRRWGVREIRPRGSSGRP</sequence>
<protein>
    <recommendedName>
        <fullName evidence="3">GCN5-related N-acetyltransferase</fullName>
    </recommendedName>
</protein>
<keyword evidence="2" id="KW-1185">Reference proteome</keyword>